<proteinExistence type="predicted"/>
<evidence type="ECO:0000259" key="2">
    <source>
        <dbReference type="Pfam" id="PF01757"/>
    </source>
</evidence>
<feature type="transmembrane region" description="Helical" evidence="1">
    <location>
        <begin position="63"/>
        <end position="85"/>
    </location>
</feature>
<evidence type="ECO:0000313" key="4">
    <source>
        <dbReference type="Proteomes" id="UP000198891"/>
    </source>
</evidence>
<feature type="transmembrane region" description="Helical" evidence="1">
    <location>
        <begin position="145"/>
        <end position="163"/>
    </location>
</feature>
<keyword evidence="1" id="KW-1133">Transmembrane helix</keyword>
<feature type="transmembrane region" description="Helical" evidence="1">
    <location>
        <begin position="383"/>
        <end position="400"/>
    </location>
</feature>
<feature type="transmembrane region" description="Helical" evidence="1">
    <location>
        <begin position="255"/>
        <end position="276"/>
    </location>
</feature>
<feature type="transmembrane region" description="Helical" evidence="1">
    <location>
        <begin position="22"/>
        <end position="43"/>
    </location>
</feature>
<keyword evidence="4" id="KW-1185">Reference proteome</keyword>
<sequence length="427" mass="44837">MSVITGIRTPASVRHRDRSVDLVRSFLLLVVVGLHSTMAGISVGPHGVLLENALENQGWFGPVTWVVQIMPLFFLVGGFSSHRHWTRMREQGHSASDYVAGRLRRLLVPALVSVVAVGFGLALMTVSGVPAGLVATAGFRISQPLWFLGVYVLCSAFVPLLVAAHLRRPVLSLAGLVTAAVAVDVLRFGTDGTALGFLNLLFVWLALQQLGFWLAAGRLDALSVRTRVVIAAGSVVALVLLTVPGPYPVDMLQNLNPPTVCLIVLGVAQLMVFTLLRERLREIAEHPGVGSVVDALGSRAMTAYLWHMPVIVALAGGLLALHASAGVPLPEPLSAGWWVTRPLWLLAVGIAVLPVAAGLGRFENGTGTGTARFLGSSRRARTRIASAVVLGSGSVVLLLATGISLAAVILAVGMLVGALALAGARPR</sequence>
<dbReference type="AlphaFoldDB" id="A0A1H3KL79"/>
<reference evidence="3 4" key="1">
    <citation type="submission" date="2016-10" db="EMBL/GenBank/DDBJ databases">
        <authorList>
            <person name="de Groot N.N."/>
        </authorList>
    </citation>
    <scope>NUCLEOTIDE SEQUENCE [LARGE SCALE GENOMIC DNA]</scope>
    <source>
        <strain evidence="3 4">CGMCC 4.3491</strain>
    </source>
</reference>
<dbReference type="InterPro" id="IPR002656">
    <property type="entry name" value="Acyl_transf_3_dom"/>
</dbReference>
<feature type="transmembrane region" description="Helical" evidence="1">
    <location>
        <begin position="304"/>
        <end position="323"/>
    </location>
</feature>
<feature type="transmembrane region" description="Helical" evidence="1">
    <location>
        <begin position="343"/>
        <end position="362"/>
    </location>
</feature>
<feature type="transmembrane region" description="Helical" evidence="1">
    <location>
        <begin position="194"/>
        <end position="216"/>
    </location>
</feature>
<gene>
    <name evidence="3" type="ORF">SAMN05216554_0608</name>
</gene>
<evidence type="ECO:0000313" key="3">
    <source>
        <dbReference type="EMBL" id="SDY52942.1"/>
    </source>
</evidence>
<name>A0A1H3KL79_9MICO</name>
<dbReference type="GO" id="GO:0016747">
    <property type="term" value="F:acyltransferase activity, transferring groups other than amino-acyl groups"/>
    <property type="evidence" value="ECO:0007669"/>
    <property type="project" value="InterPro"/>
</dbReference>
<evidence type="ECO:0000256" key="1">
    <source>
        <dbReference type="SAM" id="Phobius"/>
    </source>
</evidence>
<dbReference type="OrthoDB" id="8206682at2"/>
<dbReference type="RefSeq" id="WP_092548534.1">
    <property type="nucleotide sequence ID" value="NZ_FNPZ01000001.1"/>
</dbReference>
<feature type="transmembrane region" description="Helical" evidence="1">
    <location>
        <begin position="228"/>
        <end position="249"/>
    </location>
</feature>
<feature type="domain" description="Acyltransferase 3" evidence="2">
    <location>
        <begin position="18"/>
        <end position="358"/>
    </location>
</feature>
<dbReference type="Pfam" id="PF01757">
    <property type="entry name" value="Acyl_transf_3"/>
    <property type="match status" value="1"/>
</dbReference>
<dbReference type="Proteomes" id="UP000198891">
    <property type="component" value="Unassembled WGS sequence"/>
</dbReference>
<protein>
    <submittedName>
        <fullName evidence="3">Acyltransferase family protein</fullName>
    </submittedName>
</protein>
<keyword evidence="3" id="KW-0012">Acyltransferase</keyword>
<feature type="transmembrane region" description="Helical" evidence="1">
    <location>
        <begin position="170"/>
        <end position="188"/>
    </location>
</feature>
<keyword evidence="1" id="KW-0472">Membrane</keyword>
<accession>A0A1H3KL79</accession>
<keyword evidence="3" id="KW-0808">Transferase</keyword>
<dbReference type="STRING" id="381665.SAMN05216554_0608"/>
<feature type="transmembrane region" description="Helical" evidence="1">
    <location>
        <begin position="106"/>
        <end position="125"/>
    </location>
</feature>
<keyword evidence="1" id="KW-0812">Transmembrane</keyword>
<dbReference type="EMBL" id="FNPZ01000001">
    <property type="protein sequence ID" value="SDY52942.1"/>
    <property type="molecule type" value="Genomic_DNA"/>
</dbReference>
<organism evidence="3 4">
    <name type="scientific">Herbiconiux ginsengi</name>
    <dbReference type="NCBI Taxonomy" id="381665"/>
    <lineage>
        <taxon>Bacteria</taxon>
        <taxon>Bacillati</taxon>
        <taxon>Actinomycetota</taxon>
        <taxon>Actinomycetes</taxon>
        <taxon>Micrococcales</taxon>
        <taxon>Microbacteriaceae</taxon>
        <taxon>Herbiconiux</taxon>
    </lineage>
</organism>